<organism evidence="1 2">
    <name type="scientific">Astathelohania contejeani</name>
    <dbReference type="NCBI Taxonomy" id="164912"/>
    <lineage>
        <taxon>Eukaryota</taxon>
        <taxon>Fungi</taxon>
        <taxon>Fungi incertae sedis</taxon>
        <taxon>Microsporidia</taxon>
        <taxon>Astathelohaniidae</taxon>
        <taxon>Astathelohania</taxon>
    </lineage>
</organism>
<proteinExistence type="predicted"/>
<gene>
    <name evidence="1" type="ORF">TCON_0438</name>
</gene>
<name>A0ABQ7I1S6_9MICR</name>
<accession>A0ABQ7I1S6</accession>
<evidence type="ECO:0000313" key="1">
    <source>
        <dbReference type="EMBL" id="KAF7684365.1"/>
    </source>
</evidence>
<comment type="caution">
    <text evidence="1">The sequence shown here is derived from an EMBL/GenBank/DDBJ whole genome shotgun (WGS) entry which is preliminary data.</text>
</comment>
<evidence type="ECO:0000313" key="2">
    <source>
        <dbReference type="Proteomes" id="UP001516464"/>
    </source>
</evidence>
<sequence length="178" mass="20311">MEKSEMNACKIHDKIDTKTISLPQNIDPSSIVIEYGPRGFTLNYDHEEGIKEGNNEEYCSQRVYMSETFPYYIKRVTATHFDGKLVLNIEKGEPITRKPSKVKIEDKRGANNRIEDKYWCDNSNCIAMTSGGKEACKCDEMDSCKESCKCKIPDGYKASCNCDTVEKCKESCKRDPKM</sequence>
<reference evidence="1 2" key="1">
    <citation type="submission" date="2019-01" db="EMBL/GenBank/DDBJ databases">
        <title>Genomes sequencing and comparative genomics of infectious freshwater microsporidia, Cucumispora dikerogammari and Thelohania contejeani.</title>
        <authorList>
            <person name="Cormier A."/>
            <person name="Giraud I."/>
            <person name="Wattier R."/>
            <person name="Teixeira M."/>
            <person name="Grandjean F."/>
            <person name="Rigaud T."/>
            <person name="Cordaux R."/>
        </authorList>
    </citation>
    <scope>NUCLEOTIDE SEQUENCE [LARGE SCALE GENOMIC DNA]</scope>
    <source>
        <strain evidence="1">T1</strain>
        <tissue evidence="1">Spores</tissue>
    </source>
</reference>
<protein>
    <recommendedName>
        <fullName evidence="3">SHSP domain-containing protein</fullName>
    </recommendedName>
</protein>
<dbReference type="EMBL" id="SBIQ01000016">
    <property type="protein sequence ID" value="KAF7684365.1"/>
    <property type="molecule type" value="Genomic_DNA"/>
</dbReference>
<dbReference type="Proteomes" id="UP001516464">
    <property type="component" value="Unassembled WGS sequence"/>
</dbReference>
<evidence type="ECO:0008006" key="3">
    <source>
        <dbReference type="Google" id="ProtNLM"/>
    </source>
</evidence>
<keyword evidence="2" id="KW-1185">Reference proteome</keyword>